<accession>A0A0D8B6Y3</accession>
<dbReference type="PANTHER" id="PTHR34075:SF5">
    <property type="entry name" value="BLR3430 PROTEIN"/>
    <property type="match status" value="1"/>
</dbReference>
<protein>
    <submittedName>
        <fullName evidence="4">Putative nucleic-acid-binding protein containing a Zn-ribbon</fullName>
    </submittedName>
</protein>
<feature type="region of interest" description="Disordered" evidence="1">
    <location>
        <begin position="1"/>
        <end position="21"/>
    </location>
</feature>
<evidence type="ECO:0000259" key="2">
    <source>
        <dbReference type="Pfam" id="PF01796"/>
    </source>
</evidence>
<dbReference type="OrthoDB" id="4560079at2"/>
<reference evidence="5" key="1">
    <citation type="submission" date="2015-02" db="EMBL/GenBank/DDBJ databases">
        <title>Draft Genome of Frankia sp. CpI1-S.</title>
        <authorList>
            <person name="Oshone R.T."/>
            <person name="Ngom M."/>
            <person name="Ghodhbane-Gtari F."/>
            <person name="Gtari M."/>
            <person name="Morris K."/>
            <person name="Thomas K."/>
            <person name="Sen A."/>
            <person name="Tisa L.S."/>
        </authorList>
    </citation>
    <scope>NUCLEOTIDE SEQUENCE [LARGE SCALE GENOMIC DNA]</scope>
    <source>
        <strain evidence="5">CpI1-S</strain>
    </source>
</reference>
<dbReference type="InterPro" id="IPR012340">
    <property type="entry name" value="NA-bd_OB-fold"/>
</dbReference>
<dbReference type="RefSeq" id="WP_044888218.1">
    <property type="nucleotide sequence ID" value="NZ_JYFN01000078.1"/>
</dbReference>
<dbReference type="PATRIC" id="fig|1502723.3.peg.6407"/>
<feature type="domain" description="ChsH2 rubredoxin-like zinc ribbon" evidence="3">
    <location>
        <begin position="32"/>
        <end position="64"/>
    </location>
</feature>
<evidence type="ECO:0000256" key="1">
    <source>
        <dbReference type="SAM" id="MobiDB-lite"/>
    </source>
</evidence>
<dbReference type="InterPro" id="IPR002878">
    <property type="entry name" value="ChsH2_C"/>
</dbReference>
<evidence type="ECO:0000313" key="4">
    <source>
        <dbReference type="EMBL" id="KJE19931.1"/>
    </source>
</evidence>
<comment type="caution">
    <text evidence="4">The sequence shown here is derived from an EMBL/GenBank/DDBJ whole genome shotgun (WGS) entry which is preliminary data.</text>
</comment>
<dbReference type="EMBL" id="JYFN01000078">
    <property type="protein sequence ID" value="KJE19931.1"/>
    <property type="molecule type" value="Genomic_DNA"/>
</dbReference>
<evidence type="ECO:0000259" key="3">
    <source>
        <dbReference type="Pfam" id="PF12172"/>
    </source>
</evidence>
<dbReference type="Proteomes" id="UP000032545">
    <property type="component" value="Unassembled WGS sequence"/>
</dbReference>
<gene>
    <name evidence="4" type="ORF">FF36_05782</name>
</gene>
<dbReference type="AlphaFoldDB" id="A0A0D8B6Y3"/>
<proteinExistence type="predicted"/>
<dbReference type="Pfam" id="PF01796">
    <property type="entry name" value="OB_ChsH2_C"/>
    <property type="match status" value="1"/>
</dbReference>
<reference evidence="4 5" key="2">
    <citation type="journal article" date="2016" name="Genome Announc.">
        <title>Permanent Draft Genome Sequences for Two Variants of Frankia sp. Strain CpI1, the First Frankia Strain Isolated from Root Nodules of Comptonia peregrina.</title>
        <authorList>
            <person name="Oshone R."/>
            <person name="Hurst S.G.IV."/>
            <person name="Abebe-Akele F."/>
            <person name="Simpson S."/>
            <person name="Morris K."/>
            <person name="Thomas W.K."/>
            <person name="Tisa L.S."/>
        </authorList>
    </citation>
    <scope>NUCLEOTIDE SEQUENCE [LARGE SCALE GENOMIC DNA]</scope>
    <source>
        <strain evidence="5">CpI1-S</strain>
    </source>
</reference>
<dbReference type="InterPro" id="IPR052513">
    <property type="entry name" value="Thioester_dehydratase-like"/>
</dbReference>
<name>A0A0D8B6Y3_9ACTN</name>
<dbReference type="Gene3D" id="6.10.30.10">
    <property type="match status" value="1"/>
</dbReference>
<sequence length="153" mass="16577">MTTTHEERPSVGADPLSLPPQPVPDAVTAPFWAALAEGRLAMCRCEHCGLWLQPPLERCRRCAGPTRFTDVAGTGAVYSFIVQHRATVPGYLDNLPYVVALVELDEQAGLRLPARIVGIDPAEVRCGLRVRAEFTELPGGDFTVAVFRPVDGP</sequence>
<feature type="domain" description="ChsH2 C-terminal OB-fold" evidence="2">
    <location>
        <begin position="70"/>
        <end position="134"/>
    </location>
</feature>
<dbReference type="PANTHER" id="PTHR34075">
    <property type="entry name" value="BLR3430 PROTEIN"/>
    <property type="match status" value="1"/>
</dbReference>
<dbReference type="InterPro" id="IPR022002">
    <property type="entry name" value="ChsH2_Znr"/>
</dbReference>
<keyword evidence="5" id="KW-1185">Reference proteome</keyword>
<evidence type="ECO:0000313" key="5">
    <source>
        <dbReference type="Proteomes" id="UP000032545"/>
    </source>
</evidence>
<organism evidence="4 5">
    <name type="scientific">Frankia torreyi</name>
    <dbReference type="NCBI Taxonomy" id="1856"/>
    <lineage>
        <taxon>Bacteria</taxon>
        <taxon>Bacillati</taxon>
        <taxon>Actinomycetota</taxon>
        <taxon>Actinomycetes</taxon>
        <taxon>Frankiales</taxon>
        <taxon>Frankiaceae</taxon>
        <taxon>Frankia</taxon>
    </lineage>
</organism>
<dbReference type="Pfam" id="PF12172">
    <property type="entry name" value="zf-ChsH2"/>
    <property type="match status" value="1"/>
</dbReference>
<dbReference type="SUPFAM" id="SSF50249">
    <property type="entry name" value="Nucleic acid-binding proteins"/>
    <property type="match status" value="1"/>
</dbReference>